<feature type="chain" id="PRO_5046832862" description="Adenylosuccinate lyase" evidence="1">
    <location>
        <begin position="21"/>
        <end position="53"/>
    </location>
</feature>
<evidence type="ECO:0008006" key="4">
    <source>
        <dbReference type="Google" id="ProtNLM"/>
    </source>
</evidence>
<evidence type="ECO:0000256" key="1">
    <source>
        <dbReference type="SAM" id="SignalP"/>
    </source>
</evidence>
<reference evidence="3" key="1">
    <citation type="journal article" date="2019" name="Int. J. Syst. Evol. Microbiol.">
        <title>The Global Catalogue of Microorganisms (GCM) 10K type strain sequencing project: providing services to taxonomists for standard genome sequencing and annotation.</title>
        <authorList>
            <consortium name="The Broad Institute Genomics Platform"/>
            <consortium name="The Broad Institute Genome Sequencing Center for Infectious Disease"/>
            <person name="Wu L."/>
            <person name="Ma J."/>
        </authorList>
    </citation>
    <scope>NUCLEOTIDE SEQUENCE [LARGE SCALE GENOMIC DNA]</scope>
    <source>
        <strain evidence="3">CGMCC 1.12750</strain>
    </source>
</reference>
<sequence>MKSLLFAVVALMLVPGFALAMCSDRKIPSSASGCAEGQIWDAETLRCTSAVTG</sequence>
<feature type="signal peptide" evidence="1">
    <location>
        <begin position="1"/>
        <end position="20"/>
    </location>
</feature>
<evidence type="ECO:0000313" key="3">
    <source>
        <dbReference type="Proteomes" id="UP001596516"/>
    </source>
</evidence>
<gene>
    <name evidence="2" type="ORF">ACFQXB_03735</name>
</gene>
<protein>
    <recommendedName>
        <fullName evidence="4">Adenylosuccinate lyase</fullName>
    </recommendedName>
</protein>
<accession>A0ABW2UGI9</accession>
<comment type="caution">
    <text evidence="2">The sequence shown here is derived from an EMBL/GenBank/DDBJ whole genome shotgun (WGS) entry which is preliminary data.</text>
</comment>
<dbReference type="EMBL" id="JBHTFQ010000002">
    <property type="protein sequence ID" value="MFC7703303.1"/>
    <property type="molecule type" value="Genomic_DNA"/>
</dbReference>
<evidence type="ECO:0000313" key="2">
    <source>
        <dbReference type="EMBL" id="MFC7703303.1"/>
    </source>
</evidence>
<organism evidence="2 3">
    <name type="scientific">Plastorhodobacter daqingensis</name>
    <dbReference type="NCBI Taxonomy" id="1387281"/>
    <lineage>
        <taxon>Bacteria</taxon>
        <taxon>Pseudomonadati</taxon>
        <taxon>Pseudomonadota</taxon>
        <taxon>Alphaproteobacteria</taxon>
        <taxon>Rhodobacterales</taxon>
        <taxon>Paracoccaceae</taxon>
        <taxon>Plastorhodobacter</taxon>
    </lineage>
</organism>
<dbReference type="RefSeq" id="WP_377399349.1">
    <property type="nucleotide sequence ID" value="NZ_JBHTFQ010000002.1"/>
</dbReference>
<keyword evidence="3" id="KW-1185">Reference proteome</keyword>
<keyword evidence="1" id="KW-0732">Signal</keyword>
<dbReference type="Proteomes" id="UP001596516">
    <property type="component" value="Unassembled WGS sequence"/>
</dbReference>
<proteinExistence type="predicted"/>
<name>A0ABW2UGI9_9RHOB</name>